<accession>A0A1Y1WJT0</accession>
<reference evidence="2 3" key="1">
    <citation type="submission" date="2016-07" db="EMBL/GenBank/DDBJ databases">
        <title>Pervasive Adenine N6-methylation of Active Genes in Fungi.</title>
        <authorList>
            <consortium name="DOE Joint Genome Institute"/>
            <person name="Mondo S.J."/>
            <person name="Dannebaum R.O."/>
            <person name="Kuo R.C."/>
            <person name="Labutti K."/>
            <person name="Haridas S."/>
            <person name="Kuo A."/>
            <person name="Salamov A."/>
            <person name="Ahrendt S.R."/>
            <person name="Lipzen A."/>
            <person name="Sullivan W."/>
            <person name="Andreopoulos W.B."/>
            <person name="Clum A."/>
            <person name="Lindquist E."/>
            <person name="Daum C."/>
            <person name="Ramamoorthy G.K."/>
            <person name="Gryganskyi A."/>
            <person name="Culley D."/>
            <person name="Magnuson J.K."/>
            <person name="James T.Y."/>
            <person name="O'Malley M.A."/>
            <person name="Stajich J.E."/>
            <person name="Spatafora J.W."/>
            <person name="Visel A."/>
            <person name="Grigoriev I.V."/>
        </authorList>
    </citation>
    <scope>NUCLEOTIDE SEQUENCE [LARGE SCALE GENOMIC DNA]</scope>
    <source>
        <strain evidence="2 3">ATCC 12442</strain>
    </source>
</reference>
<dbReference type="Proteomes" id="UP000193922">
    <property type="component" value="Unassembled WGS sequence"/>
</dbReference>
<dbReference type="PANTHER" id="PTHR28608:SF1">
    <property type="entry name" value="INTEGRATOR COMPLEX SUBUNIT 2"/>
    <property type="match status" value="1"/>
</dbReference>
<protein>
    <submittedName>
        <fullName evidence="2">Uncharacterized protein</fullName>
    </submittedName>
</protein>
<feature type="compositionally biased region" description="Basic and acidic residues" evidence="1">
    <location>
        <begin position="1377"/>
        <end position="1387"/>
    </location>
</feature>
<organism evidence="2 3">
    <name type="scientific">Linderina pennispora</name>
    <dbReference type="NCBI Taxonomy" id="61395"/>
    <lineage>
        <taxon>Eukaryota</taxon>
        <taxon>Fungi</taxon>
        <taxon>Fungi incertae sedis</taxon>
        <taxon>Zoopagomycota</taxon>
        <taxon>Kickxellomycotina</taxon>
        <taxon>Kickxellomycetes</taxon>
        <taxon>Kickxellales</taxon>
        <taxon>Kickxellaceae</taxon>
        <taxon>Linderina</taxon>
    </lineage>
</organism>
<evidence type="ECO:0000313" key="3">
    <source>
        <dbReference type="Proteomes" id="UP000193922"/>
    </source>
</evidence>
<feature type="region of interest" description="Disordered" evidence="1">
    <location>
        <begin position="701"/>
        <end position="737"/>
    </location>
</feature>
<dbReference type="STRING" id="61395.A0A1Y1WJT0"/>
<evidence type="ECO:0000256" key="1">
    <source>
        <dbReference type="SAM" id="MobiDB-lite"/>
    </source>
</evidence>
<name>A0A1Y1WJT0_9FUNG</name>
<feature type="compositionally biased region" description="Pro residues" evidence="1">
    <location>
        <begin position="1283"/>
        <end position="1297"/>
    </location>
</feature>
<keyword evidence="3" id="KW-1185">Reference proteome</keyword>
<dbReference type="PANTHER" id="PTHR28608">
    <property type="entry name" value="INTEGRATOR COMPLEX SUBUNIT 2"/>
    <property type="match status" value="1"/>
</dbReference>
<dbReference type="EMBL" id="MCFD01000001">
    <property type="protein sequence ID" value="ORX73799.1"/>
    <property type="molecule type" value="Genomic_DNA"/>
</dbReference>
<comment type="caution">
    <text evidence="2">The sequence shown here is derived from an EMBL/GenBank/DDBJ whole genome shotgun (WGS) entry which is preliminary data.</text>
</comment>
<dbReference type="OrthoDB" id="3363059at2759"/>
<gene>
    <name evidence="2" type="ORF">DL89DRAFT_319510</name>
</gene>
<feature type="compositionally biased region" description="Low complexity" evidence="1">
    <location>
        <begin position="1298"/>
        <end position="1307"/>
    </location>
</feature>
<feature type="compositionally biased region" description="Low complexity" evidence="1">
    <location>
        <begin position="119"/>
        <end position="132"/>
    </location>
</feature>
<dbReference type="InterPro" id="IPR029321">
    <property type="entry name" value="INTS2"/>
</dbReference>
<dbReference type="GeneID" id="63807784"/>
<dbReference type="RefSeq" id="XP_040747010.1">
    <property type="nucleotide sequence ID" value="XM_040891136.1"/>
</dbReference>
<feature type="region of interest" description="Disordered" evidence="1">
    <location>
        <begin position="1219"/>
        <end position="1387"/>
    </location>
</feature>
<feature type="compositionally biased region" description="Polar residues" evidence="1">
    <location>
        <begin position="1224"/>
        <end position="1235"/>
    </location>
</feature>
<dbReference type="Pfam" id="PF14750">
    <property type="entry name" value="INTS2"/>
    <property type="match status" value="1"/>
</dbReference>
<proteinExistence type="predicted"/>
<dbReference type="GO" id="GO:0034472">
    <property type="term" value="P:snRNA 3'-end processing"/>
    <property type="evidence" value="ECO:0007669"/>
    <property type="project" value="TreeGrafter"/>
</dbReference>
<feature type="compositionally biased region" description="Gly residues" evidence="1">
    <location>
        <begin position="41"/>
        <end position="50"/>
    </location>
</feature>
<evidence type="ECO:0000313" key="2">
    <source>
        <dbReference type="EMBL" id="ORX73799.1"/>
    </source>
</evidence>
<feature type="region of interest" description="Disordered" evidence="1">
    <location>
        <begin position="1"/>
        <end position="133"/>
    </location>
</feature>
<feature type="compositionally biased region" description="Basic residues" evidence="1">
    <location>
        <begin position="1341"/>
        <end position="1353"/>
    </location>
</feature>
<sequence>MGAAGVTAELSPSLGSVADGNEANLAGQPSPGSHLIAVNGLPGGSGGGSGDSDEEVVVGGGSVAVATNGKTGDDSRQARPPLLSNHQARPVAVADRGLTATASAAGVYKDEEEEETILLHSSSSTRPLDSSLIPPSLQNSTLSDALMGASFTDPTTRDAPIANDAQPISSADDYTAVNREALQQWHARIKQPDNAIEQVQLHELIDRAPTIYRILEQKQLRQLNAAWKDLKLRCSLLIFEKAVVQELACVQSLVVSVLQEAIENTGAIWESFAACARGLVLAGQGAEALKCIARLSMDCVAVQQDLASTLLSVYRVLPDMYKAVIKDSVEYMASLGPANARTVAHELRRHRVLAGVMFRTLASQLDIASATDVRRYLDGLLSTGVTLWIGKAKCSKVGSSIRDAVYRQFNALTTEEQQLNLSSYTRIVSGLIGYLRLEALSADFGFFQRVAQLTNSDHEVSLCAALLLTLVGFGAQMTARDTLDAITATAHTPVGRQVDCLLAHLSTDHAEDVERFAIDTLGMDFVFPRDRLFYLKEIMQQSDSSHFADASIARRLVRVPQPARPLVAGATDSASCSRLHRNAVLYCLQSNVFQDQGIDVREWVTHMVRTTDMTNAGLLGPLVKSYVNGIFGSAAITPIPEAMLQRGFAAESVAGGQAASVPPAMALYLLYILYYNEHLLDQPKQSTNAFASVPKRPDIDCWRPFGKRPHGSHSHNSPAPGSRPDTGRTTPLGNMTGVARRGEYSDQLLDSLPVAWILQTASNSAEYQLIWPDIVSMATAQFPDQVEPVSVLQRELAVNAFRHSDSTSCALRQLSQSDFVRLTSSARAMIEQVLVPPPDTTQTQHLIQFADQYTALPEAVRMETAEQLAATVCGLAAQHAQNKELTTVVRRIWYMAHTLNPHAVSTATVNAWRSRSEMTKPKFITQDLWLDPLVLFRLNPSIIQSANLADVFLTILSEFLLLSRASLRRLYRLRQKDAGTLKQSHMTAMLQLQESGALQLLLELTPFVNDVDVKRVVFGFVHARFLEQRAIQKLLHFQAYDIATISDMVEYVPSMHACSEFIPELLMHPSLRLQHFAIKLAAAITTKYPIVANEGMAKEVILPHVQTTLAQIIGTAVPEQLVLANAMLNAVMAISQAYPNIAEECKKLLTSLREQAEERARTMFPASQMSPPPQQYSDKQMAIARWIKTIDSATLQLCIEEADANEMITKLLVKARAEKKALQTGRNGSPEPRSNQGGGPSQQGGPQQMYHDDDHRHGHHHPSSGPQKRLHGQMGGRENRGNGPPPRGPPPGPPPDGFPNGASMMGGMPPGMPLPHMVEHGPPPGHRDGRDANKGQFHQRNSNKKASRNRHLIRASGSSSPGRDSGKQQGGMKRGRGGNDRSRSRDR</sequence>
<dbReference type="GO" id="GO:0032039">
    <property type="term" value="C:integrator complex"/>
    <property type="evidence" value="ECO:0007669"/>
    <property type="project" value="InterPro"/>
</dbReference>